<dbReference type="AlphaFoldDB" id="A0A2Z3KK61"/>
<keyword evidence="1" id="KW-0614">Plasmid</keyword>
<dbReference type="GeneID" id="89634699"/>
<reference evidence="1 2" key="1">
    <citation type="submission" date="2018-03" db="EMBL/GenBank/DDBJ databases">
        <title>Genome sequence of Lactococcus lactis strain 14B4 from almond drupe.</title>
        <authorList>
            <person name="Tran T.D."/>
            <person name="McGarvey J.A."/>
            <person name="Huynh S."/>
            <person name="Parker C.T."/>
        </authorList>
    </citation>
    <scope>NUCLEOTIDE SEQUENCE [LARGE SCALE GENOMIC DNA]</scope>
    <source>
        <strain evidence="1 2">14B4</strain>
        <plasmid evidence="2">Plasmid p14b4</plasmid>
    </source>
</reference>
<dbReference type="Proteomes" id="UP000245919">
    <property type="component" value="Plasmid p14B4"/>
</dbReference>
<evidence type="ECO:0000313" key="1">
    <source>
        <dbReference type="EMBL" id="AWN67121.1"/>
    </source>
</evidence>
<accession>A0A2Z3KK61</accession>
<name>A0A2Z3KK61_LACLL</name>
<proteinExistence type="predicted"/>
<gene>
    <name evidence="1" type="ORF">LL14B4_13020</name>
</gene>
<dbReference type="RefSeq" id="WP_109991463.1">
    <property type="nucleotide sequence ID" value="NZ_CP028161.1"/>
</dbReference>
<protein>
    <submittedName>
        <fullName evidence="1">Uncharacterized protein</fullName>
    </submittedName>
</protein>
<geneLocation type="plasmid" evidence="2">
    <name>p14b4</name>
</geneLocation>
<evidence type="ECO:0000313" key="2">
    <source>
        <dbReference type="Proteomes" id="UP000245919"/>
    </source>
</evidence>
<dbReference type="EMBL" id="CP028161">
    <property type="protein sequence ID" value="AWN67121.1"/>
    <property type="molecule type" value="Genomic_DNA"/>
</dbReference>
<sequence length="363" mass="42724">MPTEFIGILLEYFLDDPTGESPQFLEEYSQETKAEFLIRFKKTLDEKQEQDINIEQIELEMKVFNFIKKQSESFFDEFIEEQKILFTAQQQDKTLTLPQKEVEVPQKEEETKVKEAVNENETDNQKALQAQKDFQLLNTLFKKAAITCLLPIEKLKKFLRMIPYFHERSLEEILYIFLQEQRATGLNESSNLLGILSKNQPMVLLPSEPTEENEEKLLIYYRATVSNKELKIKIKDKESFSYLISQLIKKTTNSIEEGAPNQKRFEYLAVCYAYGVRENTIPVFEKNNFFLEETNSNLLEISLQNILKEIHHIQEKLSRTDASDSKKKNLVKIYFMKNLKMLKKNKINNVSSEKKEVIHETTK</sequence>
<organism evidence="1 2">
    <name type="scientific">Lactococcus lactis subsp. lactis</name>
    <name type="common">Streptococcus lactis</name>
    <dbReference type="NCBI Taxonomy" id="1360"/>
    <lineage>
        <taxon>Bacteria</taxon>
        <taxon>Bacillati</taxon>
        <taxon>Bacillota</taxon>
        <taxon>Bacilli</taxon>
        <taxon>Lactobacillales</taxon>
        <taxon>Streptococcaceae</taxon>
        <taxon>Lactococcus</taxon>
    </lineage>
</organism>